<keyword evidence="4" id="KW-1185">Reference proteome</keyword>
<dbReference type="EMBL" id="JALJXV010000006">
    <property type="protein sequence ID" value="MCP1675410.1"/>
    <property type="molecule type" value="Genomic_DNA"/>
</dbReference>
<feature type="compositionally biased region" description="Basic residues" evidence="1">
    <location>
        <begin position="256"/>
        <end position="268"/>
    </location>
</feature>
<feature type="compositionally biased region" description="Gly residues" evidence="1">
    <location>
        <begin position="425"/>
        <end position="439"/>
    </location>
</feature>
<evidence type="ECO:0000256" key="1">
    <source>
        <dbReference type="SAM" id="MobiDB-lite"/>
    </source>
</evidence>
<feature type="compositionally biased region" description="Low complexity" evidence="1">
    <location>
        <begin position="406"/>
        <end position="424"/>
    </location>
</feature>
<dbReference type="Pfam" id="PF11737">
    <property type="entry name" value="DUF3300"/>
    <property type="match status" value="1"/>
</dbReference>
<reference evidence="3" key="1">
    <citation type="submission" date="2022-03" db="EMBL/GenBank/DDBJ databases">
        <title>Genomic Encyclopedia of Type Strains, Phase III (KMG-III): the genomes of soil and plant-associated and newly described type strains.</title>
        <authorList>
            <person name="Whitman W."/>
        </authorList>
    </citation>
    <scope>NUCLEOTIDE SEQUENCE</scope>
    <source>
        <strain evidence="3">ANL 6-2</strain>
    </source>
</reference>
<dbReference type="AlphaFoldDB" id="A0AAE3KBE1"/>
<dbReference type="InterPro" id="IPR021728">
    <property type="entry name" value="DUF3300"/>
</dbReference>
<sequence>MKRLAMVVLLLLLGPALVHGSDRSDGGYSEAEIHRLLAPIALYPDTLLSQVLIASTYPLEVVEAARWSRANPGMDGAQAVEAAGDRGWDPSVTALVAFPDLIERMSSDLDWTTQLGDAFLFQEDDVIKAVQVLRQRADAAGGLEGLDQVDVIREREVIVIRSRAPDVVYVPYFNPTVVYGNWWYPAYPPVYWHPPRGYHSHAGIFWSSGVVVSSGFFFSSVDWGRRNVFVVNIHRPPQPPPARYRAGYLKPGSYHSWRHRPQHRRGVAYRHTQQGWSGYRVTRPQQSTTRRGSQSQRRSWEAQAPRQIRSVPRTSAAPQQRPRRFEQSRTEQHRSQPRPTTRGNWSGQRSGSRNESSAMPSQRRGSSGNALQGGPRVDRSNPLHGSGRQGQARRDSGGQRQHRSGGARSGGESRQRQWSNRSSGGQRGGAAGQARGGGIAESRRGNVRHQRQGRGQGQRGGQRIRSGSR</sequence>
<evidence type="ECO:0008006" key="5">
    <source>
        <dbReference type="Google" id="ProtNLM"/>
    </source>
</evidence>
<feature type="compositionally biased region" description="Basic and acidic residues" evidence="1">
    <location>
        <begin position="323"/>
        <end position="334"/>
    </location>
</feature>
<feature type="region of interest" description="Disordered" evidence="1">
    <location>
        <begin position="255"/>
        <end position="469"/>
    </location>
</feature>
<feature type="chain" id="PRO_5042159422" description="DUF3300 domain-containing protein" evidence="2">
    <location>
        <begin position="21"/>
        <end position="469"/>
    </location>
</feature>
<evidence type="ECO:0000256" key="2">
    <source>
        <dbReference type="SAM" id="SignalP"/>
    </source>
</evidence>
<feature type="compositionally biased region" description="Polar residues" evidence="1">
    <location>
        <begin position="337"/>
        <end position="370"/>
    </location>
</feature>
<dbReference type="RefSeq" id="WP_253478845.1">
    <property type="nucleotide sequence ID" value="NZ_JALJXV010000006.1"/>
</dbReference>
<keyword evidence="2" id="KW-0732">Signal</keyword>
<protein>
    <recommendedName>
        <fullName evidence="5">DUF3300 domain-containing protein</fullName>
    </recommendedName>
</protein>
<gene>
    <name evidence="3" type="ORF">J2T57_002560</name>
</gene>
<dbReference type="PANTHER" id="PTHR40269:SF1">
    <property type="entry name" value="OUTER MEMBRANE PROTEIN"/>
    <property type="match status" value="1"/>
</dbReference>
<feature type="signal peptide" evidence="2">
    <location>
        <begin position="1"/>
        <end position="20"/>
    </location>
</feature>
<dbReference type="Proteomes" id="UP001205843">
    <property type="component" value="Unassembled WGS sequence"/>
</dbReference>
<accession>A0AAE3KBE1</accession>
<evidence type="ECO:0000313" key="3">
    <source>
        <dbReference type="EMBL" id="MCP1675410.1"/>
    </source>
</evidence>
<feature type="compositionally biased region" description="Low complexity" evidence="1">
    <location>
        <begin position="282"/>
        <end position="297"/>
    </location>
</feature>
<name>A0AAE3KBE1_9GAMM</name>
<evidence type="ECO:0000313" key="4">
    <source>
        <dbReference type="Proteomes" id="UP001205843"/>
    </source>
</evidence>
<dbReference type="PANTHER" id="PTHR40269">
    <property type="entry name" value="OUTER MEMBRANE PROTEIN-RELATED"/>
    <property type="match status" value="1"/>
</dbReference>
<proteinExistence type="predicted"/>
<comment type="caution">
    <text evidence="3">The sequence shown here is derived from an EMBL/GenBank/DDBJ whole genome shotgun (WGS) entry which is preliminary data.</text>
</comment>
<organism evidence="3 4">
    <name type="scientific">Natronocella acetinitrilica</name>
    <dbReference type="NCBI Taxonomy" id="414046"/>
    <lineage>
        <taxon>Bacteria</taxon>
        <taxon>Pseudomonadati</taxon>
        <taxon>Pseudomonadota</taxon>
        <taxon>Gammaproteobacteria</taxon>
        <taxon>Chromatiales</taxon>
        <taxon>Ectothiorhodospiraceae</taxon>
        <taxon>Natronocella</taxon>
    </lineage>
</organism>